<proteinExistence type="predicted"/>
<name>A0A072UHE4_MEDTR</name>
<dbReference type="HOGENOM" id="CLU_2853073_0_0_1"/>
<reference evidence="1 3" key="2">
    <citation type="journal article" date="2014" name="BMC Genomics">
        <title>An improved genome release (version Mt4.0) for the model legume Medicago truncatula.</title>
        <authorList>
            <person name="Tang H."/>
            <person name="Krishnakumar V."/>
            <person name="Bidwell S."/>
            <person name="Rosen B."/>
            <person name="Chan A."/>
            <person name="Zhou S."/>
            <person name="Gentzbittel L."/>
            <person name="Childs K.L."/>
            <person name="Yandell M."/>
            <person name="Gundlach H."/>
            <person name="Mayer K.F."/>
            <person name="Schwartz D.C."/>
            <person name="Town C.D."/>
        </authorList>
    </citation>
    <scope>GENOME REANNOTATION</scope>
    <source>
        <strain evidence="1">A17</strain>
        <strain evidence="2 3">cv. Jemalong A17</strain>
    </source>
</reference>
<evidence type="ECO:0000313" key="3">
    <source>
        <dbReference type="Proteomes" id="UP000002051"/>
    </source>
</evidence>
<dbReference type="AlphaFoldDB" id="A0A072UHE4"/>
<reference evidence="2" key="3">
    <citation type="submission" date="2015-04" db="UniProtKB">
        <authorList>
            <consortium name="EnsemblPlants"/>
        </authorList>
    </citation>
    <scope>IDENTIFICATION</scope>
    <source>
        <strain evidence="2">cv. Jemalong A17</strain>
    </source>
</reference>
<dbReference type="Proteomes" id="UP000002051">
    <property type="component" value="Chromosome 4"/>
</dbReference>
<dbReference type="EnsemblPlants" id="KEH29179">
    <property type="protein sequence ID" value="KEH29179"/>
    <property type="gene ID" value="MTR_4g027345"/>
</dbReference>
<evidence type="ECO:0000313" key="1">
    <source>
        <dbReference type="EMBL" id="KEH29179.1"/>
    </source>
</evidence>
<evidence type="ECO:0000313" key="2">
    <source>
        <dbReference type="EnsemblPlants" id="KEH29179"/>
    </source>
</evidence>
<sequence length="65" mass="7607">MGMQLCTSDRQNKKPGIYSNKIINFWSFAEHNCGNFIDSTRQKILLAWLTIDDADQVRITWTENQ</sequence>
<reference evidence="1 3" key="1">
    <citation type="journal article" date="2011" name="Nature">
        <title>The Medicago genome provides insight into the evolution of rhizobial symbioses.</title>
        <authorList>
            <person name="Young N.D."/>
            <person name="Debelle F."/>
            <person name="Oldroyd G.E."/>
            <person name="Geurts R."/>
            <person name="Cannon S.B."/>
            <person name="Udvardi M.K."/>
            <person name="Benedito V.A."/>
            <person name="Mayer K.F."/>
            <person name="Gouzy J."/>
            <person name="Schoof H."/>
            <person name="Van de Peer Y."/>
            <person name="Proost S."/>
            <person name="Cook D.R."/>
            <person name="Meyers B.C."/>
            <person name="Spannagl M."/>
            <person name="Cheung F."/>
            <person name="De Mita S."/>
            <person name="Krishnakumar V."/>
            <person name="Gundlach H."/>
            <person name="Zhou S."/>
            <person name="Mudge J."/>
            <person name="Bharti A.K."/>
            <person name="Murray J.D."/>
            <person name="Naoumkina M.A."/>
            <person name="Rosen B."/>
            <person name="Silverstein K.A."/>
            <person name="Tang H."/>
            <person name="Rombauts S."/>
            <person name="Zhao P.X."/>
            <person name="Zhou P."/>
            <person name="Barbe V."/>
            <person name="Bardou P."/>
            <person name="Bechner M."/>
            <person name="Bellec A."/>
            <person name="Berger A."/>
            <person name="Berges H."/>
            <person name="Bidwell S."/>
            <person name="Bisseling T."/>
            <person name="Choisne N."/>
            <person name="Couloux A."/>
            <person name="Denny R."/>
            <person name="Deshpande S."/>
            <person name="Dai X."/>
            <person name="Doyle J.J."/>
            <person name="Dudez A.M."/>
            <person name="Farmer A.D."/>
            <person name="Fouteau S."/>
            <person name="Franken C."/>
            <person name="Gibelin C."/>
            <person name="Gish J."/>
            <person name="Goldstein S."/>
            <person name="Gonzalez A.J."/>
            <person name="Green P.J."/>
            <person name="Hallab A."/>
            <person name="Hartog M."/>
            <person name="Hua A."/>
            <person name="Humphray S.J."/>
            <person name="Jeong D.H."/>
            <person name="Jing Y."/>
            <person name="Jocker A."/>
            <person name="Kenton S.M."/>
            <person name="Kim D.J."/>
            <person name="Klee K."/>
            <person name="Lai H."/>
            <person name="Lang C."/>
            <person name="Lin S."/>
            <person name="Macmil S.L."/>
            <person name="Magdelenat G."/>
            <person name="Matthews L."/>
            <person name="McCorrison J."/>
            <person name="Monaghan E.L."/>
            <person name="Mun J.H."/>
            <person name="Najar F.Z."/>
            <person name="Nicholson C."/>
            <person name="Noirot C."/>
            <person name="O'Bleness M."/>
            <person name="Paule C.R."/>
            <person name="Poulain J."/>
            <person name="Prion F."/>
            <person name="Qin B."/>
            <person name="Qu C."/>
            <person name="Retzel E.F."/>
            <person name="Riddle C."/>
            <person name="Sallet E."/>
            <person name="Samain S."/>
            <person name="Samson N."/>
            <person name="Sanders I."/>
            <person name="Saurat O."/>
            <person name="Scarpelli C."/>
            <person name="Schiex T."/>
            <person name="Segurens B."/>
            <person name="Severin A.J."/>
            <person name="Sherrier D.J."/>
            <person name="Shi R."/>
            <person name="Sims S."/>
            <person name="Singer S.R."/>
            <person name="Sinharoy S."/>
            <person name="Sterck L."/>
            <person name="Viollet A."/>
            <person name="Wang B.B."/>
            <person name="Wang K."/>
            <person name="Wang M."/>
            <person name="Wang X."/>
            <person name="Warfsmann J."/>
            <person name="Weissenbach J."/>
            <person name="White D.D."/>
            <person name="White J.D."/>
            <person name="Wiley G.B."/>
            <person name="Wincker P."/>
            <person name="Xing Y."/>
            <person name="Yang L."/>
            <person name="Yao Z."/>
            <person name="Ying F."/>
            <person name="Zhai J."/>
            <person name="Zhou L."/>
            <person name="Zuber A."/>
            <person name="Denarie J."/>
            <person name="Dixon R.A."/>
            <person name="May G.D."/>
            <person name="Schwartz D.C."/>
            <person name="Rogers J."/>
            <person name="Quetier F."/>
            <person name="Town C.D."/>
            <person name="Roe B.A."/>
        </authorList>
    </citation>
    <scope>NUCLEOTIDE SEQUENCE [LARGE SCALE GENOMIC DNA]</scope>
    <source>
        <strain evidence="1">A17</strain>
        <strain evidence="2 3">cv. Jemalong A17</strain>
    </source>
</reference>
<organism evidence="1 3">
    <name type="scientific">Medicago truncatula</name>
    <name type="common">Barrel medic</name>
    <name type="synonym">Medicago tribuloides</name>
    <dbReference type="NCBI Taxonomy" id="3880"/>
    <lineage>
        <taxon>Eukaryota</taxon>
        <taxon>Viridiplantae</taxon>
        <taxon>Streptophyta</taxon>
        <taxon>Embryophyta</taxon>
        <taxon>Tracheophyta</taxon>
        <taxon>Spermatophyta</taxon>
        <taxon>Magnoliopsida</taxon>
        <taxon>eudicotyledons</taxon>
        <taxon>Gunneridae</taxon>
        <taxon>Pentapetalae</taxon>
        <taxon>rosids</taxon>
        <taxon>fabids</taxon>
        <taxon>Fabales</taxon>
        <taxon>Fabaceae</taxon>
        <taxon>Papilionoideae</taxon>
        <taxon>50 kb inversion clade</taxon>
        <taxon>NPAAA clade</taxon>
        <taxon>Hologalegina</taxon>
        <taxon>IRL clade</taxon>
        <taxon>Trifolieae</taxon>
        <taxon>Medicago</taxon>
    </lineage>
</organism>
<protein>
    <submittedName>
        <fullName evidence="1 2">Uncharacterized protein</fullName>
    </submittedName>
</protein>
<keyword evidence="3" id="KW-1185">Reference proteome</keyword>
<gene>
    <name evidence="1" type="ordered locus">MTR_4g027345</name>
</gene>
<accession>A0A072UHE4</accession>
<dbReference type="EMBL" id="CM001220">
    <property type="protein sequence ID" value="KEH29179.1"/>
    <property type="molecule type" value="Genomic_DNA"/>
</dbReference>